<dbReference type="GO" id="GO:0008168">
    <property type="term" value="F:methyltransferase activity"/>
    <property type="evidence" value="ECO:0007669"/>
    <property type="project" value="UniProtKB-KW"/>
</dbReference>
<reference evidence="2 3" key="1">
    <citation type="submission" date="2020-10" db="EMBL/GenBank/DDBJ databases">
        <title>Connecting structure to function with the recovery of over 1000 high-quality activated sludge metagenome-assembled genomes encoding full-length rRNA genes using long-read sequencing.</title>
        <authorList>
            <person name="Singleton C.M."/>
            <person name="Petriglieri F."/>
            <person name="Kristensen J.M."/>
            <person name="Kirkegaard R.H."/>
            <person name="Michaelsen T.Y."/>
            <person name="Andersen M.H."/>
            <person name="Karst S.M."/>
            <person name="Dueholm M.S."/>
            <person name="Nielsen P.H."/>
            <person name="Albertsen M."/>
        </authorList>
    </citation>
    <scope>NUCLEOTIDE SEQUENCE [LARGE SCALE GENOMIC DNA]</scope>
    <source>
        <strain evidence="2">Lyne_18-Q3-R50-59_MAXAC.006</strain>
    </source>
</reference>
<keyword evidence="2" id="KW-0808">Transferase</keyword>
<keyword evidence="2" id="KW-0489">Methyltransferase</keyword>
<dbReference type="SUPFAM" id="SSF53335">
    <property type="entry name" value="S-adenosyl-L-methionine-dependent methyltransferases"/>
    <property type="match status" value="1"/>
</dbReference>
<dbReference type="Pfam" id="PF13649">
    <property type="entry name" value="Methyltransf_25"/>
    <property type="match status" value="1"/>
</dbReference>
<proteinExistence type="predicted"/>
<dbReference type="Proteomes" id="UP000727993">
    <property type="component" value="Unassembled WGS sequence"/>
</dbReference>
<accession>A0A936TCX3</accession>
<dbReference type="GO" id="GO:0032259">
    <property type="term" value="P:methylation"/>
    <property type="evidence" value="ECO:0007669"/>
    <property type="project" value="UniProtKB-KW"/>
</dbReference>
<protein>
    <submittedName>
        <fullName evidence="2">Class I SAM-dependent methyltransferase</fullName>
    </submittedName>
</protein>
<dbReference type="InterPro" id="IPR029063">
    <property type="entry name" value="SAM-dependent_MTases_sf"/>
</dbReference>
<organism evidence="2 3">
    <name type="scientific">Candidatus Neomicrothrix subdominans</name>
    <dbReference type="NCBI Taxonomy" id="2954438"/>
    <lineage>
        <taxon>Bacteria</taxon>
        <taxon>Bacillati</taxon>
        <taxon>Actinomycetota</taxon>
        <taxon>Acidimicrobiia</taxon>
        <taxon>Acidimicrobiales</taxon>
        <taxon>Microthrixaceae</taxon>
        <taxon>Candidatus Neomicrothrix</taxon>
    </lineage>
</organism>
<gene>
    <name evidence="2" type="ORF">IPN02_01125</name>
</gene>
<dbReference type="InterPro" id="IPR041698">
    <property type="entry name" value="Methyltransf_25"/>
</dbReference>
<sequence>MNLAALRSTIASYRGAPPVTRAFVVARFLVAPVGPLDAELRGRGGRVLSLGSGLCMLERYLAETNPNLEFVGIDLDEAKVDLIASTQERSPRVTLRRGDATAIDEPAVYDTVLICDALHHFPAESHARVAQAVAAALVPGGQALVKDLDVAPRWKYHWNRLHDRLVAGPEPIHCRPVGEMAQIFEAAGLVVEEQRRLDHALAPYAHYLIRLRRPDEPSGENKLAQTVDDPA</sequence>
<name>A0A936TCX3_9ACTN</name>
<dbReference type="AlphaFoldDB" id="A0A936TCX3"/>
<feature type="domain" description="Methyltransferase" evidence="1">
    <location>
        <begin position="47"/>
        <end position="141"/>
    </location>
</feature>
<evidence type="ECO:0000259" key="1">
    <source>
        <dbReference type="Pfam" id="PF13649"/>
    </source>
</evidence>
<dbReference type="Gene3D" id="3.40.50.150">
    <property type="entry name" value="Vaccinia Virus protein VP39"/>
    <property type="match status" value="1"/>
</dbReference>
<dbReference type="EMBL" id="JADJZA010000001">
    <property type="protein sequence ID" value="MBK9295482.1"/>
    <property type="molecule type" value="Genomic_DNA"/>
</dbReference>
<evidence type="ECO:0000313" key="2">
    <source>
        <dbReference type="EMBL" id="MBK9295482.1"/>
    </source>
</evidence>
<evidence type="ECO:0000313" key="3">
    <source>
        <dbReference type="Proteomes" id="UP000727993"/>
    </source>
</evidence>
<comment type="caution">
    <text evidence="2">The sequence shown here is derived from an EMBL/GenBank/DDBJ whole genome shotgun (WGS) entry which is preliminary data.</text>
</comment>